<sequence>MLEPAQSRRRGAQDFEGYYDHLCAAQGSAPVRAVKACLSRGVLEFNPDQLSLADWTPVLSALAINKHLHQVSIRSCHLLSTGAQNVYRPHNKKKTPAIHSKTVSLQLCKAVQKCLCESSSLRTLQLHALPLRERDLTALTKGLAKSVSLEHLSLAHCPIGDQGLEVICQSVKYSSTIKGVDFTSCNITWQGAEHMANIIKHQAMRRHSTAWVETLRYRRAEFEAMNGLRRITLNDNILIGDRGVSALARELTEDLWVKVDLQRCGISNDGAQVLEQMLQSNSTLCVLDIRRNPLIDNNVVKAVLKKVLMNTKNLDSQYLWLKPPSPKDSADQSRQFRRKNAGKATYRIGSRRSSSVISVFRPPRPGSTGYIPWRTAARADLQRGASRADGRTDQSFQNATSVQVTVETESESEDVEAKDVESPLEKITSYQFRRLQTENNRLKVELEECRLRLAEERNTRLKANSRLVELELENERLRTMNQSLSEAHISSSVLEDERVLESIESSFHKFHAFLDLLKDAGLGQFASMAGIEQSDFGVVGRPQLSSTERTHTGPARHEDRRNSSAPVDVPHPESGTRPEPPADTEDLPQPRPHQEELLHPVISSRSSPALQELDLRAGSGSGGSVSSVSLQSRGSPSSRSVYSRASSVSRSGSDRPSASGSQRNTAGLIGF</sequence>
<name>A0AC58GC98_DANRE</name>
<dbReference type="Proteomes" id="UP000000437">
    <property type="component" value="Chromosome 8"/>
</dbReference>
<proteinExistence type="predicted"/>
<dbReference type="RefSeq" id="XP_073767356.1">
    <property type="nucleotide sequence ID" value="XM_073911255.1"/>
</dbReference>
<accession>A0AC58GC98</accession>
<evidence type="ECO:0000313" key="2">
    <source>
        <dbReference type="RefSeq" id="XP_073767356.1"/>
    </source>
</evidence>
<organism evidence="1 2">
    <name type="scientific">Danio rerio</name>
    <name type="common">Zebrafish</name>
    <name type="synonym">Brachydanio rerio</name>
    <dbReference type="NCBI Taxonomy" id="7955"/>
    <lineage>
        <taxon>Eukaryota</taxon>
        <taxon>Metazoa</taxon>
        <taxon>Chordata</taxon>
        <taxon>Craniata</taxon>
        <taxon>Vertebrata</taxon>
        <taxon>Euteleostomi</taxon>
        <taxon>Actinopterygii</taxon>
        <taxon>Neopterygii</taxon>
        <taxon>Teleostei</taxon>
        <taxon>Ostariophysi</taxon>
        <taxon>Cypriniformes</taxon>
        <taxon>Danionidae</taxon>
        <taxon>Danioninae</taxon>
        <taxon>Danio</taxon>
    </lineage>
</organism>
<evidence type="ECO:0000313" key="1">
    <source>
        <dbReference type="Proteomes" id="UP000000437"/>
    </source>
</evidence>
<gene>
    <name evidence="2" type="primary">cep78</name>
</gene>
<keyword evidence="1" id="KW-1185">Reference proteome</keyword>
<reference evidence="2" key="1">
    <citation type="submission" date="2025-08" db="UniProtKB">
        <authorList>
            <consortium name="RefSeq"/>
        </authorList>
    </citation>
    <scope>IDENTIFICATION</scope>
    <source>
        <strain evidence="2">Tuebingen</strain>
        <tissue evidence="2">Fibroblasts and whole tissue</tissue>
    </source>
</reference>
<protein>
    <submittedName>
        <fullName evidence="2">Centrosomal protein of 78 kDa isoform X2</fullName>
    </submittedName>
</protein>